<sequence length="114" mass="12571">MAMVDNTDPTKGYIRVSSSIPSPTALKMRPQLTLKAATGNHPSSRLADWAIHALPGRAIKESSNIQDKRVEKIISEAEISWHYDAETCFDSPELTPPPRPDTRMVEAAYPSRGP</sequence>
<protein>
    <submittedName>
        <fullName evidence="2">Uncharacterized protein</fullName>
    </submittedName>
</protein>
<accession>A0A0D2YFD5</accession>
<proteinExistence type="predicted"/>
<reference evidence="2" key="2">
    <citation type="submission" date="2025-05" db="UniProtKB">
        <authorList>
            <consortium name="EnsemblFungi"/>
        </authorList>
    </citation>
    <scope>IDENTIFICATION</scope>
    <source>
        <strain evidence="2">4287 / CBS 123668 / FGSC 9935 / NRRL 34936</strain>
    </source>
</reference>
<evidence type="ECO:0000313" key="3">
    <source>
        <dbReference type="Proteomes" id="UP000002489"/>
    </source>
</evidence>
<dbReference type="EnsemblFungi" id="FOXG_15023T0">
    <property type="protein sequence ID" value="FOXG_15023P0"/>
    <property type="gene ID" value="FOXG_15023"/>
</dbReference>
<evidence type="ECO:0000256" key="1">
    <source>
        <dbReference type="SAM" id="MobiDB-lite"/>
    </source>
</evidence>
<feature type="region of interest" description="Disordered" evidence="1">
    <location>
        <begin position="90"/>
        <end position="114"/>
    </location>
</feature>
<dbReference type="Proteomes" id="UP000002489">
    <property type="component" value="Unassembled WGS sequence"/>
</dbReference>
<name>A0A0D2YFD5_FUSOF</name>
<organism evidence="2 3">
    <name type="scientific">Fusarium oxysporum (strain Fo5176)</name>
    <name type="common">Fusarium vascular wilt</name>
    <dbReference type="NCBI Taxonomy" id="660025"/>
    <lineage>
        <taxon>Eukaryota</taxon>
        <taxon>Fungi</taxon>
        <taxon>Dikarya</taxon>
        <taxon>Ascomycota</taxon>
        <taxon>Pezizomycotina</taxon>
        <taxon>Sordariomycetes</taxon>
        <taxon>Hypocreomycetidae</taxon>
        <taxon>Hypocreales</taxon>
        <taxon>Nectriaceae</taxon>
        <taxon>Fusarium</taxon>
        <taxon>Fusarium oxysporum species complex</taxon>
    </lineage>
</organism>
<reference evidence="3" key="1">
    <citation type="journal article" date="2012" name="Mol. Plant Microbe Interact.">
        <title>A highly conserved effector in Fusarium oxysporum is required for full virulence on Arabidopsis.</title>
        <authorList>
            <person name="Thatcher L.F."/>
            <person name="Gardiner D.M."/>
            <person name="Kazan K."/>
            <person name="Manners J."/>
        </authorList>
    </citation>
    <scope>NUCLEOTIDE SEQUENCE [LARGE SCALE GENOMIC DNA]</scope>
    <source>
        <strain evidence="3">Fo5176</strain>
    </source>
</reference>
<dbReference type="EnsemblFungi" id="FOXG_14457T0">
    <property type="protein sequence ID" value="FOXG_14457P0"/>
    <property type="gene ID" value="FOXG_14457"/>
</dbReference>
<evidence type="ECO:0000313" key="2">
    <source>
        <dbReference type="EnsemblFungi" id="FOXG_15023P0"/>
    </source>
</evidence>
<dbReference type="AlphaFoldDB" id="A0A0D2YFD5"/>